<dbReference type="AlphaFoldDB" id="X0X5W3"/>
<sequence length="216" mass="22514">MKRISVFLIVVALIAGIVGCTGTPGMQIRDWYDLDAIRDNLDDSYILMNDLDSTTPGYEELAGLAAKEGKGWEPIGPSGEPFTGTFDGRGYEIHDLFINRPDEFDVALFFEVDAGGRIENIGVVNVIITGGAQVGSLVAINGGTVSKSYSTGSVTGNEMTGGLVAVNYEGTVGDSYFTGSVTGEWVVGGLVGQNEAGTVSYSYSTGSVTSPEVVGG</sequence>
<dbReference type="Gene3D" id="2.160.20.110">
    <property type="match status" value="1"/>
</dbReference>
<feature type="domain" description="GLUG" evidence="1">
    <location>
        <begin position="185"/>
        <end position="209"/>
    </location>
</feature>
<gene>
    <name evidence="2" type="ORF">S01H1_66615</name>
</gene>
<comment type="caution">
    <text evidence="2">The sequence shown here is derived from an EMBL/GenBank/DDBJ whole genome shotgun (WGS) entry which is preliminary data.</text>
</comment>
<evidence type="ECO:0000313" key="2">
    <source>
        <dbReference type="EMBL" id="GAG32023.1"/>
    </source>
</evidence>
<evidence type="ECO:0000259" key="1">
    <source>
        <dbReference type="Pfam" id="PF07581"/>
    </source>
</evidence>
<reference evidence="2" key="1">
    <citation type="journal article" date="2014" name="Front. Microbiol.">
        <title>High frequency of phylogenetically diverse reductive dehalogenase-homologous genes in deep subseafloor sedimentary metagenomes.</title>
        <authorList>
            <person name="Kawai M."/>
            <person name="Futagami T."/>
            <person name="Toyoda A."/>
            <person name="Takaki Y."/>
            <person name="Nishi S."/>
            <person name="Hori S."/>
            <person name="Arai W."/>
            <person name="Tsubouchi T."/>
            <person name="Morono Y."/>
            <person name="Uchiyama I."/>
            <person name="Ito T."/>
            <person name="Fujiyama A."/>
            <person name="Inagaki F."/>
            <person name="Takami H."/>
        </authorList>
    </citation>
    <scope>NUCLEOTIDE SEQUENCE</scope>
    <source>
        <strain evidence="2">Expedition CK06-06</strain>
    </source>
</reference>
<proteinExistence type="predicted"/>
<dbReference type="InterPro" id="IPR011493">
    <property type="entry name" value="GLUG"/>
</dbReference>
<accession>X0X5W3</accession>
<dbReference type="PROSITE" id="PS51257">
    <property type="entry name" value="PROKAR_LIPOPROTEIN"/>
    <property type="match status" value="1"/>
</dbReference>
<feature type="non-terminal residue" evidence="2">
    <location>
        <position position="216"/>
    </location>
</feature>
<protein>
    <recommendedName>
        <fullName evidence="1">GLUG domain-containing protein</fullName>
    </recommendedName>
</protein>
<dbReference type="EMBL" id="BARS01044056">
    <property type="protein sequence ID" value="GAG32023.1"/>
    <property type="molecule type" value="Genomic_DNA"/>
</dbReference>
<dbReference type="Pfam" id="PF07581">
    <property type="entry name" value="Glug"/>
    <property type="match status" value="1"/>
</dbReference>
<organism evidence="2">
    <name type="scientific">marine sediment metagenome</name>
    <dbReference type="NCBI Taxonomy" id="412755"/>
    <lineage>
        <taxon>unclassified sequences</taxon>
        <taxon>metagenomes</taxon>
        <taxon>ecological metagenomes</taxon>
    </lineage>
</organism>
<name>X0X5W3_9ZZZZ</name>